<dbReference type="PROSITE" id="PS00476">
    <property type="entry name" value="FATTY_ACID_DESATUR_1"/>
    <property type="match status" value="1"/>
</dbReference>
<dbReference type="Gene3D" id="3.10.120.10">
    <property type="entry name" value="Cytochrome b5-like heme/steroid binding domain"/>
    <property type="match status" value="1"/>
</dbReference>
<dbReference type="AlphaFoldDB" id="A0A813RFI4"/>
<evidence type="ECO:0000256" key="1">
    <source>
        <dbReference type="ARBA" id="ARBA00004141"/>
    </source>
</evidence>
<accession>A0A813RFI4</accession>
<dbReference type="Pfam" id="PF00173">
    <property type="entry name" value="Cyt-b5"/>
    <property type="match status" value="1"/>
</dbReference>
<dbReference type="Pfam" id="PF00487">
    <property type="entry name" value="FA_desaturase"/>
    <property type="match status" value="1"/>
</dbReference>
<dbReference type="SMART" id="SM01117">
    <property type="entry name" value="Cyt-b5"/>
    <property type="match status" value="1"/>
</dbReference>
<keyword evidence="3" id="KW-0444">Lipid biosynthesis</keyword>
<dbReference type="OrthoDB" id="10260134at2759"/>
<keyword evidence="10" id="KW-0408">Iron</keyword>
<dbReference type="GO" id="GO:0004768">
    <property type="term" value="F:stearoyl-CoA 9-desaturase activity"/>
    <property type="evidence" value="ECO:0007669"/>
    <property type="project" value="InterPro"/>
</dbReference>
<comment type="subcellular location">
    <subcellularLocation>
        <location evidence="1">Membrane</location>
        <topology evidence="1">Multi-pass membrane protein</topology>
    </subcellularLocation>
</comment>
<dbReference type="InterPro" id="IPR036400">
    <property type="entry name" value="Cyt_B5-like_heme/steroid_sf"/>
</dbReference>
<dbReference type="PROSITE" id="PS50255">
    <property type="entry name" value="CYTOCHROME_B5_2"/>
    <property type="match status" value="1"/>
</dbReference>
<evidence type="ECO:0000313" key="17">
    <source>
        <dbReference type="Proteomes" id="UP000663852"/>
    </source>
</evidence>
<comment type="similarity">
    <text evidence="2">Belongs to the fatty acid desaturase type 1 family.</text>
</comment>
<dbReference type="CDD" id="cd03505">
    <property type="entry name" value="Delta9-FADS-like"/>
    <property type="match status" value="1"/>
</dbReference>
<dbReference type="PRINTS" id="PR00075">
    <property type="entry name" value="FACDDSATRASE"/>
</dbReference>
<proteinExistence type="inferred from homology"/>
<keyword evidence="12 14" id="KW-0472">Membrane</keyword>
<keyword evidence="4" id="KW-0349">Heme</keyword>
<sequence length="497" mass="57036">MNALLIPITRNNQVVRRSNMVYIVDKLKTLSTCMPYTPKPLDLPIPASEQNIPPKDQTQTQASIEQEEEEFIKNNYVARTLLNEPELPPITWSNWYKEVNWPQAALLCTEPFIALYGLFTTGFVWQTFIFTIIWYFLTGLGITAGYHRLFAHRAYEATLPLRYILLVFGAGAVQGSAQWWSRGHRAHHRYTDTDLDPYSAHKGMFYSHIGWLIFKPRRKPGVADVTDLHRDPTVQWQHRNYLTLAFLMSFILPTLISGLGWGDYRGGYFFAGVLRLVFVHHSTFCVNSLAHYLGDAPFDDRHTPRDHFITALVTLGEGYHNFHHEFPSDYRNALKWFQYDPTKLMISFFKTIGLAHNLKEFPHNEIQKGRYTMAHKELDKFGRTIAWPKGSAELPIVTYEEYQELSKEDNGRALVLIAGFIHDVSNFIDSHPGGRAFIRSYVGKDATVAFYGGVHDHNTAAHNMLAMMRVAVCKYGGEVEHIKKRLGHVQTPTPIFA</sequence>
<dbReference type="GO" id="GO:0005789">
    <property type="term" value="C:endoplasmic reticulum membrane"/>
    <property type="evidence" value="ECO:0007669"/>
    <property type="project" value="TreeGrafter"/>
</dbReference>
<evidence type="ECO:0000256" key="10">
    <source>
        <dbReference type="ARBA" id="ARBA00023004"/>
    </source>
</evidence>
<protein>
    <recommendedName>
        <fullName evidence="15">Cytochrome b5 heme-binding domain-containing protein</fullName>
    </recommendedName>
</protein>
<dbReference type="EMBL" id="CAJNOJ010000010">
    <property type="protein sequence ID" value="CAF0781738.1"/>
    <property type="molecule type" value="Genomic_DNA"/>
</dbReference>
<evidence type="ECO:0000256" key="3">
    <source>
        <dbReference type="ARBA" id="ARBA00022516"/>
    </source>
</evidence>
<dbReference type="GO" id="GO:0005506">
    <property type="term" value="F:iron ion binding"/>
    <property type="evidence" value="ECO:0007669"/>
    <property type="project" value="TreeGrafter"/>
</dbReference>
<dbReference type="SUPFAM" id="SSF55856">
    <property type="entry name" value="Cytochrome b5-like heme/steroid binding domain"/>
    <property type="match status" value="1"/>
</dbReference>
<comment type="caution">
    <text evidence="16">The sequence shown here is derived from an EMBL/GenBank/DDBJ whole genome shotgun (WGS) entry which is preliminary data.</text>
</comment>
<evidence type="ECO:0000256" key="4">
    <source>
        <dbReference type="ARBA" id="ARBA00022617"/>
    </source>
</evidence>
<evidence type="ECO:0000256" key="7">
    <source>
        <dbReference type="ARBA" id="ARBA00022832"/>
    </source>
</evidence>
<dbReference type="GO" id="GO:0006636">
    <property type="term" value="P:unsaturated fatty acid biosynthetic process"/>
    <property type="evidence" value="ECO:0007669"/>
    <property type="project" value="InterPro"/>
</dbReference>
<evidence type="ECO:0000256" key="14">
    <source>
        <dbReference type="SAM" id="Phobius"/>
    </source>
</evidence>
<evidence type="ECO:0000256" key="2">
    <source>
        <dbReference type="ARBA" id="ARBA00009295"/>
    </source>
</evidence>
<dbReference type="InterPro" id="IPR015876">
    <property type="entry name" value="Acyl-CoA_DS"/>
</dbReference>
<evidence type="ECO:0000313" key="16">
    <source>
        <dbReference type="EMBL" id="CAF0781738.1"/>
    </source>
</evidence>
<evidence type="ECO:0000256" key="11">
    <source>
        <dbReference type="ARBA" id="ARBA00023098"/>
    </source>
</evidence>
<dbReference type="PANTHER" id="PTHR11351:SF31">
    <property type="entry name" value="DESATURASE 1, ISOFORM A-RELATED"/>
    <property type="match status" value="1"/>
</dbReference>
<keyword evidence="9" id="KW-0560">Oxidoreductase</keyword>
<keyword evidence="6" id="KW-0479">Metal-binding</keyword>
<reference evidence="16" key="1">
    <citation type="submission" date="2021-02" db="EMBL/GenBank/DDBJ databases">
        <authorList>
            <person name="Nowell W R."/>
        </authorList>
    </citation>
    <scope>NUCLEOTIDE SEQUENCE</scope>
</reference>
<organism evidence="16 17">
    <name type="scientific">Adineta ricciae</name>
    <name type="common">Rotifer</name>
    <dbReference type="NCBI Taxonomy" id="249248"/>
    <lineage>
        <taxon>Eukaryota</taxon>
        <taxon>Metazoa</taxon>
        <taxon>Spiralia</taxon>
        <taxon>Gnathifera</taxon>
        <taxon>Rotifera</taxon>
        <taxon>Eurotatoria</taxon>
        <taxon>Bdelloidea</taxon>
        <taxon>Adinetida</taxon>
        <taxon>Adinetidae</taxon>
        <taxon>Adineta</taxon>
    </lineage>
</organism>
<keyword evidence="11" id="KW-0443">Lipid metabolism</keyword>
<feature type="transmembrane region" description="Helical" evidence="14">
    <location>
        <begin position="157"/>
        <end position="180"/>
    </location>
</feature>
<dbReference type="InterPro" id="IPR001199">
    <property type="entry name" value="Cyt_B5-like_heme/steroid-bd"/>
</dbReference>
<feature type="transmembrane region" description="Helical" evidence="14">
    <location>
        <begin position="113"/>
        <end position="137"/>
    </location>
</feature>
<keyword evidence="8 14" id="KW-1133">Transmembrane helix</keyword>
<dbReference type="InterPro" id="IPR001522">
    <property type="entry name" value="FADS-1_CS"/>
</dbReference>
<dbReference type="InterPro" id="IPR005804">
    <property type="entry name" value="FA_desaturase_dom"/>
</dbReference>
<feature type="transmembrane region" description="Helical" evidence="14">
    <location>
        <begin position="241"/>
        <end position="262"/>
    </location>
</feature>
<dbReference type="Proteomes" id="UP000663852">
    <property type="component" value="Unassembled WGS sequence"/>
</dbReference>
<keyword evidence="7" id="KW-0276">Fatty acid metabolism</keyword>
<dbReference type="InterPro" id="IPR009160">
    <property type="entry name" value="Acyl-CoA_deSatase_haem/ster-bd"/>
</dbReference>
<name>A0A813RFI4_ADIRI</name>
<evidence type="ECO:0000256" key="9">
    <source>
        <dbReference type="ARBA" id="ARBA00023002"/>
    </source>
</evidence>
<evidence type="ECO:0000256" key="8">
    <source>
        <dbReference type="ARBA" id="ARBA00022989"/>
    </source>
</evidence>
<feature type="domain" description="Cytochrome b5 heme-binding" evidence="15">
    <location>
        <begin position="394"/>
        <end position="474"/>
    </location>
</feature>
<evidence type="ECO:0000259" key="15">
    <source>
        <dbReference type="PROSITE" id="PS50255"/>
    </source>
</evidence>
<dbReference type="InterPro" id="IPR018506">
    <property type="entry name" value="Cyt_B5_heme-BS"/>
</dbReference>
<dbReference type="GO" id="GO:0020037">
    <property type="term" value="F:heme binding"/>
    <property type="evidence" value="ECO:0007669"/>
    <property type="project" value="InterPro"/>
</dbReference>
<evidence type="ECO:0000256" key="5">
    <source>
        <dbReference type="ARBA" id="ARBA00022692"/>
    </source>
</evidence>
<dbReference type="PIRSF" id="PIRSF000345">
    <property type="entry name" value="OLE1"/>
    <property type="match status" value="1"/>
</dbReference>
<dbReference type="PANTHER" id="PTHR11351">
    <property type="entry name" value="ACYL-COA DESATURASE"/>
    <property type="match status" value="1"/>
</dbReference>
<evidence type="ECO:0000256" key="12">
    <source>
        <dbReference type="ARBA" id="ARBA00023136"/>
    </source>
</evidence>
<evidence type="ECO:0000256" key="6">
    <source>
        <dbReference type="ARBA" id="ARBA00022723"/>
    </source>
</evidence>
<gene>
    <name evidence="16" type="ORF">EDS130_LOCUS3871</name>
</gene>
<keyword evidence="5 14" id="KW-0812">Transmembrane</keyword>
<evidence type="ECO:0000256" key="13">
    <source>
        <dbReference type="ARBA" id="ARBA00023160"/>
    </source>
</evidence>
<keyword evidence="13" id="KW-0275">Fatty acid biosynthesis</keyword>
<dbReference type="PROSITE" id="PS00191">
    <property type="entry name" value="CYTOCHROME_B5_1"/>
    <property type="match status" value="1"/>
</dbReference>